<evidence type="ECO:0000259" key="1">
    <source>
        <dbReference type="SMART" id="SM00421"/>
    </source>
</evidence>
<evidence type="ECO:0000313" key="2">
    <source>
        <dbReference type="EMBL" id="KHS48806.1"/>
    </source>
</evidence>
<dbReference type="Gene3D" id="1.10.10.10">
    <property type="entry name" value="Winged helix-like DNA-binding domain superfamily/Winged helix DNA-binding domain"/>
    <property type="match status" value="1"/>
</dbReference>
<dbReference type="GO" id="GO:0006355">
    <property type="term" value="P:regulation of DNA-templated transcription"/>
    <property type="evidence" value="ECO:0007669"/>
    <property type="project" value="InterPro"/>
</dbReference>
<dbReference type="InterPro" id="IPR016032">
    <property type="entry name" value="Sig_transdc_resp-reg_C-effctor"/>
</dbReference>
<dbReference type="PATRIC" id="fig|48936.3.peg.901"/>
<proteinExistence type="predicted"/>
<sequence length="364" mass="39205">MSDNDLVAAMYGAVGEDARWTEVLDAIKVRLGVASAVFQRLVTDGDDLVPVTSLRDTWSTQEAETHDAWANSPLNPRFRRDTEPRGQDEIESDLRCIALTASDREALRRGLAGCGLGAGFWLGCKTVPGEHTTLIFHRHAGDGRDMTEEDLRFLNLLLPHFRQVSRLVTSMAGYEARLSVAEAFMDSTSLALLACDADLGIHWMNAAAEALIDALPQVRQIGGRLQFGASEATGVVRAAIAGTLGDTCRVPGEQPAEVLHLRVLRRDAADKRKWGRKLALLALCSPGTAPRIDASEVASLFGLTMAEATLTAHLVGGMTVKDYAAHRGIAEGTARMQLKSALAKAGVGRQADLVRQVCQSLARL</sequence>
<name>A0A0B9AHL0_9SPHN</name>
<comment type="caution">
    <text evidence="2">The sequence shown here is derived from an EMBL/GenBank/DDBJ whole genome shotgun (WGS) entry which is preliminary data.</text>
</comment>
<dbReference type="RefSeq" id="WP_039331785.1">
    <property type="nucleotide sequence ID" value="NZ_JBNNWK010000003.1"/>
</dbReference>
<evidence type="ECO:0000313" key="3">
    <source>
        <dbReference type="Proteomes" id="UP000031338"/>
    </source>
</evidence>
<dbReference type="EMBL" id="JRVC01000003">
    <property type="protein sequence ID" value="KHS48806.1"/>
    <property type="molecule type" value="Genomic_DNA"/>
</dbReference>
<organism evidence="2 3">
    <name type="scientific">Novosphingobium subterraneum</name>
    <dbReference type="NCBI Taxonomy" id="48936"/>
    <lineage>
        <taxon>Bacteria</taxon>
        <taxon>Pseudomonadati</taxon>
        <taxon>Pseudomonadota</taxon>
        <taxon>Alphaproteobacteria</taxon>
        <taxon>Sphingomonadales</taxon>
        <taxon>Sphingomonadaceae</taxon>
        <taxon>Novosphingobium</taxon>
    </lineage>
</organism>
<dbReference type="STRING" id="48936.NJ75_00889"/>
<gene>
    <name evidence="2" type="ORF">NJ75_00889</name>
</gene>
<dbReference type="InterPro" id="IPR036388">
    <property type="entry name" value="WH-like_DNA-bd_sf"/>
</dbReference>
<dbReference type="InterPro" id="IPR000792">
    <property type="entry name" value="Tscrpt_reg_LuxR_C"/>
</dbReference>
<accession>A0A0B9AHL0</accession>
<dbReference type="GO" id="GO:0003677">
    <property type="term" value="F:DNA binding"/>
    <property type="evidence" value="ECO:0007669"/>
    <property type="project" value="InterPro"/>
</dbReference>
<dbReference type="AlphaFoldDB" id="A0A0B9AHL0"/>
<reference evidence="2 3" key="1">
    <citation type="submission" date="2014-10" db="EMBL/GenBank/DDBJ databases">
        <title>Draft genome sequence of Novosphingobium subterraneum DSM 12447.</title>
        <authorList>
            <person name="Gan H.M."/>
            <person name="Gan H.Y."/>
            <person name="Savka M.A."/>
        </authorList>
    </citation>
    <scope>NUCLEOTIDE SEQUENCE [LARGE SCALE GENOMIC DNA]</scope>
    <source>
        <strain evidence="2 3">DSM 12447</strain>
    </source>
</reference>
<protein>
    <submittedName>
        <fullName evidence="2">Regulatory protein LuxR</fullName>
    </submittedName>
</protein>
<dbReference type="Proteomes" id="UP000031338">
    <property type="component" value="Unassembled WGS sequence"/>
</dbReference>
<dbReference type="SMART" id="SM00421">
    <property type="entry name" value="HTH_LUXR"/>
    <property type="match status" value="1"/>
</dbReference>
<dbReference type="SUPFAM" id="SSF46894">
    <property type="entry name" value="C-terminal effector domain of the bipartite response regulators"/>
    <property type="match status" value="1"/>
</dbReference>
<keyword evidence="3" id="KW-1185">Reference proteome</keyword>
<feature type="domain" description="HTH luxR-type" evidence="1">
    <location>
        <begin position="300"/>
        <end position="357"/>
    </location>
</feature>